<dbReference type="EMBL" id="AP019536">
    <property type="protein sequence ID" value="BBJ00089.1"/>
    <property type="molecule type" value="Genomic_DNA"/>
</dbReference>
<name>A0AAN1SZZ4_9PROT</name>
<reference evidence="1 2" key="1">
    <citation type="submission" date="2019-03" db="EMBL/GenBank/DDBJ databases">
        <title>Complete genome sequence of Ferrigenium kumadai strain An22, a microaerophilic iron-oxidizing bacterium isolated from a paddy field soil.</title>
        <authorList>
            <person name="Watanabe T."/>
            <person name="Asakawa S."/>
        </authorList>
    </citation>
    <scope>NUCLEOTIDE SEQUENCE [LARGE SCALE GENOMIC DNA]</scope>
    <source>
        <strain evidence="1 2">An22</strain>
    </source>
</reference>
<dbReference type="InterPro" id="IPR031876">
    <property type="entry name" value="DUF4760"/>
</dbReference>
<evidence type="ECO:0000313" key="1">
    <source>
        <dbReference type="EMBL" id="BBJ00089.1"/>
    </source>
</evidence>
<keyword evidence="2" id="KW-1185">Reference proteome</keyword>
<protein>
    <submittedName>
        <fullName evidence="1">Uncharacterized protein</fullName>
    </submittedName>
</protein>
<dbReference type="Pfam" id="PF15956">
    <property type="entry name" value="DUF4760"/>
    <property type="match status" value="1"/>
</dbReference>
<proteinExistence type="predicted"/>
<gene>
    <name evidence="1" type="ORF">FGKAn22_17810</name>
</gene>
<accession>A0AAN1SZZ4</accession>
<dbReference type="Proteomes" id="UP001319121">
    <property type="component" value="Chromosome"/>
</dbReference>
<dbReference type="KEGG" id="fku:FGKAn22_17810"/>
<dbReference type="RefSeq" id="WP_212785341.1">
    <property type="nucleotide sequence ID" value="NZ_AP019536.1"/>
</dbReference>
<evidence type="ECO:0000313" key="2">
    <source>
        <dbReference type="Proteomes" id="UP001319121"/>
    </source>
</evidence>
<organism evidence="1 2">
    <name type="scientific">Ferrigenium kumadai</name>
    <dbReference type="NCBI Taxonomy" id="1682490"/>
    <lineage>
        <taxon>Bacteria</taxon>
        <taxon>Pseudomonadati</taxon>
        <taxon>Pseudomonadota</taxon>
        <taxon>Betaproteobacteria</taxon>
        <taxon>Nitrosomonadales</taxon>
        <taxon>Gallionellaceae</taxon>
        <taxon>Ferrigenium</taxon>
    </lineage>
</organism>
<sequence length="163" mass="19305">MAIASWFGVATAIWSVWQLRVDLREVVNATISLELDKEFDSSEMRRARRELATELLEGKRDLSETRVLDFFEKVATYQRLNRVDVYTVDSSFSYFVERYWIASQGFIAEFRQKQNDRTYFEDFERLNADMLGREAKTKHREISQVTPSQSEVKRFLREEAVLP</sequence>
<dbReference type="AlphaFoldDB" id="A0AAN1SZZ4"/>